<name>A0ABV1BX38_9FIRM</name>
<protein>
    <submittedName>
        <fullName evidence="1">Uncharacterized protein</fullName>
    </submittedName>
</protein>
<dbReference type="RefSeq" id="WP_349153796.1">
    <property type="nucleotide sequence ID" value="NZ_DAWCMB010000317.1"/>
</dbReference>
<evidence type="ECO:0000313" key="1">
    <source>
        <dbReference type="EMBL" id="MEQ2380308.1"/>
    </source>
</evidence>
<comment type="caution">
    <text evidence="1">The sequence shown here is derived from an EMBL/GenBank/DDBJ whole genome shotgun (WGS) entry which is preliminary data.</text>
</comment>
<evidence type="ECO:0000313" key="2">
    <source>
        <dbReference type="Proteomes" id="UP001442364"/>
    </source>
</evidence>
<dbReference type="EMBL" id="JBBMER010000007">
    <property type="protein sequence ID" value="MEQ2380308.1"/>
    <property type="molecule type" value="Genomic_DNA"/>
</dbReference>
<sequence length="48" mass="5163">MNKFKELLEKAGDLQFIKKAKDYIALHKIAAVTTATTAAAGENIKSGL</sequence>
<keyword evidence="2" id="KW-1185">Reference proteome</keyword>
<dbReference type="Proteomes" id="UP001442364">
    <property type="component" value="Unassembled WGS sequence"/>
</dbReference>
<accession>A0ABV1BX38</accession>
<reference evidence="1 2" key="1">
    <citation type="submission" date="2024-03" db="EMBL/GenBank/DDBJ databases">
        <title>Human intestinal bacterial collection.</title>
        <authorList>
            <person name="Pauvert C."/>
            <person name="Hitch T.C.A."/>
            <person name="Clavel T."/>
        </authorList>
    </citation>
    <scope>NUCLEOTIDE SEQUENCE [LARGE SCALE GENOMIC DNA]</scope>
    <source>
        <strain evidence="1 2">CLA-AA-H255</strain>
    </source>
</reference>
<proteinExistence type="predicted"/>
<gene>
    <name evidence="1" type="ORF">WMO14_10485</name>
</gene>
<organism evidence="1 2">
    <name type="scientific">[Lactobacillus] rogosae</name>
    <dbReference type="NCBI Taxonomy" id="706562"/>
    <lineage>
        <taxon>Bacteria</taxon>
        <taxon>Bacillati</taxon>
        <taxon>Bacillota</taxon>
        <taxon>Clostridia</taxon>
        <taxon>Lachnospirales</taxon>
        <taxon>Lachnospiraceae</taxon>
        <taxon>Lachnospira</taxon>
    </lineage>
</organism>